<dbReference type="Proteomes" id="UP000179807">
    <property type="component" value="Unassembled WGS sequence"/>
</dbReference>
<dbReference type="OrthoDB" id="10635815at2759"/>
<keyword evidence="2" id="KW-1185">Reference proteome</keyword>
<proteinExistence type="predicted"/>
<sequence length="490" mass="57356">MYEKSLVDDIAYQNIVSSLNYQEEFTQICVFAEKIEKEKSISCIFMLSESSFTVFTQKAILKFYSISETRSCFEITRVYSEKDDEFVLFFQNNFSLKFFTSQTKHILEIIVQHVHNILADTEMPEVDLESFDYTILRHSGYSSLMRFRARVFNENFVINNRINDIYMQFLDSKKNLLDLRIFPDVQHVTQLLLDSVNCEPMIDSIQIPNSFSCWSELSYFFKRNTTIKSLIVSQPPDHLFPFFVQSLRNNPLNKLKQIIFVKTRFDEEQIRQLIEFLKRSKIERLGLRESINHHNSALFMNTLSEEIHATNIKSLDFDNTKSGLNLRQLFIGGSRGIEELSVQNCKIQLAEIFEFLDESSIIKKVDMSGNRCEHLIDDKIQISESLEKIKVANILFGEDNFNRLMKVLCKFKGNVNLSRSILDRERWEHLFTSLHQSENCQISVIHWDDNPISLKFLDFLDSCVNLKKLSLSGCFGSDDLIFNDVVEFLK</sequence>
<dbReference type="GeneID" id="94832583"/>
<comment type="caution">
    <text evidence="1">The sequence shown here is derived from an EMBL/GenBank/DDBJ whole genome shotgun (WGS) entry which is preliminary data.</text>
</comment>
<dbReference type="RefSeq" id="XP_068368168.1">
    <property type="nucleotide sequence ID" value="XM_068497879.1"/>
</dbReference>
<dbReference type="EMBL" id="MLAK01000282">
    <property type="protein sequence ID" value="OHT15032.1"/>
    <property type="molecule type" value="Genomic_DNA"/>
</dbReference>
<name>A0A1J4KVW6_9EUKA</name>
<evidence type="ECO:0008006" key="3">
    <source>
        <dbReference type="Google" id="ProtNLM"/>
    </source>
</evidence>
<dbReference type="AlphaFoldDB" id="A0A1J4KVW6"/>
<protein>
    <recommendedName>
        <fullName evidence="3">Leucine Rich Repeat family protein</fullName>
    </recommendedName>
</protein>
<dbReference type="Gene3D" id="3.80.10.10">
    <property type="entry name" value="Ribonuclease Inhibitor"/>
    <property type="match status" value="2"/>
</dbReference>
<dbReference type="VEuPathDB" id="TrichDB:TRFO_14539"/>
<gene>
    <name evidence="1" type="ORF">TRFO_14539</name>
</gene>
<evidence type="ECO:0000313" key="1">
    <source>
        <dbReference type="EMBL" id="OHT15032.1"/>
    </source>
</evidence>
<dbReference type="SUPFAM" id="SSF52047">
    <property type="entry name" value="RNI-like"/>
    <property type="match status" value="1"/>
</dbReference>
<reference evidence="1" key="1">
    <citation type="submission" date="2016-10" db="EMBL/GenBank/DDBJ databases">
        <authorList>
            <person name="Benchimol M."/>
            <person name="Almeida L.G."/>
            <person name="Vasconcelos A.T."/>
            <person name="Perreira-Neves A."/>
            <person name="Rosa I.A."/>
            <person name="Tasca T."/>
            <person name="Bogo M.R."/>
            <person name="de Souza W."/>
        </authorList>
    </citation>
    <scope>NUCLEOTIDE SEQUENCE [LARGE SCALE GENOMIC DNA]</scope>
    <source>
        <strain evidence="1">K</strain>
    </source>
</reference>
<dbReference type="InterPro" id="IPR032675">
    <property type="entry name" value="LRR_dom_sf"/>
</dbReference>
<organism evidence="1 2">
    <name type="scientific">Tritrichomonas foetus</name>
    <dbReference type="NCBI Taxonomy" id="1144522"/>
    <lineage>
        <taxon>Eukaryota</taxon>
        <taxon>Metamonada</taxon>
        <taxon>Parabasalia</taxon>
        <taxon>Tritrichomonadida</taxon>
        <taxon>Tritrichomonadidae</taxon>
        <taxon>Tritrichomonas</taxon>
    </lineage>
</organism>
<evidence type="ECO:0000313" key="2">
    <source>
        <dbReference type="Proteomes" id="UP000179807"/>
    </source>
</evidence>
<accession>A0A1J4KVW6</accession>